<feature type="compositionally biased region" description="Polar residues" evidence="1">
    <location>
        <begin position="1"/>
        <end position="10"/>
    </location>
</feature>
<protein>
    <submittedName>
        <fullName evidence="2">Uncharacterized protein</fullName>
    </submittedName>
</protein>
<feature type="region of interest" description="Disordered" evidence="1">
    <location>
        <begin position="1"/>
        <end position="73"/>
    </location>
</feature>
<comment type="caution">
    <text evidence="2">The sequence shown here is derived from an EMBL/GenBank/DDBJ whole genome shotgun (WGS) entry which is preliminary data.</text>
</comment>
<dbReference type="Proteomes" id="UP001178507">
    <property type="component" value="Unassembled WGS sequence"/>
</dbReference>
<keyword evidence="3" id="KW-1185">Reference proteome</keyword>
<name>A0AA36I214_9DINO</name>
<accession>A0AA36I214</accession>
<organism evidence="2 3">
    <name type="scientific">Effrenium voratum</name>
    <dbReference type="NCBI Taxonomy" id="2562239"/>
    <lineage>
        <taxon>Eukaryota</taxon>
        <taxon>Sar</taxon>
        <taxon>Alveolata</taxon>
        <taxon>Dinophyceae</taxon>
        <taxon>Suessiales</taxon>
        <taxon>Symbiodiniaceae</taxon>
        <taxon>Effrenium</taxon>
    </lineage>
</organism>
<feature type="compositionally biased region" description="Pro residues" evidence="1">
    <location>
        <begin position="23"/>
        <end position="38"/>
    </location>
</feature>
<evidence type="ECO:0000256" key="1">
    <source>
        <dbReference type="SAM" id="MobiDB-lite"/>
    </source>
</evidence>
<reference evidence="2" key="1">
    <citation type="submission" date="2023-08" db="EMBL/GenBank/DDBJ databases">
        <authorList>
            <person name="Chen Y."/>
            <person name="Shah S."/>
            <person name="Dougan E. K."/>
            <person name="Thang M."/>
            <person name="Chan C."/>
        </authorList>
    </citation>
    <scope>NUCLEOTIDE SEQUENCE</scope>
</reference>
<evidence type="ECO:0000313" key="2">
    <source>
        <dbReference type="EMBL" id="CAJ1379490.1"/>
    </source>
</evidence>
<sequence length="245" mass="26688">MRHVVQSVSEGNAARWQSMVVEPQPPQPTAPAPAPAPAPAAAGSSDCASPRSPDISTTASSSPPPEESSPSGRGVVLELPAADVERLGPHALDFLEAAACPSRGWWGTLGQVLGRRWLFSSLRGVVDELTLVVPVDLDPWEVTWDFSQNLKLPSMRFAVVLHLDVSASCRFSRVSAAFPEELTLNVARCLQEQIQQWDLREIDPRFAGFTQPARVTFDLEAEWISQQMLRLTTKNLGSRLDLPAS</sequence>
<dbReference type="EMBL" id="CAUJNA010000635">
    <property type="protein sequence ID" value="CAJ1379490.1"/>
    <property type="molecule type" value="Genomic_DNA"/>
</dbReference>
<evidence type="ECO:0000313" key="3">
    <source>
        <dbReference type="Proteomes" id="UP001178507"/>
    </source>
</evidence>
<gene>
    <name evidence="2" type="ORF">EVOR1521_LOCUS7723</name>
</gene>
<dbReference type="AlphaFoldDB" id="A0AA36I214"/>
<proteinExistence type="predicted"/>